<dbReference type="EMBL" id="DXAN01000023">
    <property type="protein sequence ID" value="HJA08873.1"/>
    <property type="molecule type" value="Genomic_DNA"/>
</dbReference>
<organism evidence="1 2">
    <name type="scientific">Candidatus Mailhella merdigallinarum</name>
    <dbReference type="NCBI Taxonomy" id="2838658"/>
    <lineage>
        <taxon>Bacteria</taxon>
        <taxon>Pseudomonadati</taxon>
        <taxon>Thermodesulfobacteriota</taxon>
        <taxon>Desulfovibrionia</taxon>
        <taxon>Desulfovibrionales</taxon>
        <taxon>Desulfovibrionaceae</taxon>
        <taxon>Mailhella</taxon>
    </lineage>
</organism>
<name>A0A9D2HCT2_9BACT</name>
<sequence length="125" mass="13900">MLEQELNEFGRRMGLPALTFNSDGLAALDVERMGRLHLEKNGKPGTEELLIYLALPCPAHDREVSERALALCHYRHPRPFPLSAGVHGEQLIMLTRLPEREATAANMEKAVLFLADAVSKAAREV</sequence>
<protein>
    <submittedName>
        <fullName evidence="1">Type III secretion chaperone SycN</fullName>
    </submittedName>
</protein>
<comment type="caution">
    <text evidence="1">The sequence shown here is derived from an EMBL/GenBank/DDBJ whole genome shotgun (WGS) entry which is preliminary data.</text>
</comment>
<gene>
    <name evidence="1" type="primary">sycN</name>
    <name evidence="1" type="ORF">H9962_06765</name>
</gene>
<evidence type="ECO:0000313" key="2">
    <source>
        <dbReference type="Proteomes" id="UP000824225"/>
    </source>
</evidence>
<reference evidence="1" key="1">
    <citation type="journal article" date="2021" name="PeerJ">
        <title>Extensive microbial diversity within the chicken gut microbiome revealed by metagenomics and culture.</title>
        <authorList>
            <person name="Gilroy R."/>
            <person name="Ravi A."/>
            <person name="Getino M."/>
            <person name="Pursley I."/>
            <person name="Horton D.L."/>
            <person name="Alikhan N.F."/>
            <person name="Baker D."/>
            <person name="Gharbi K."/>
            <person name="Hall N."/>
            <person name="Watson M."/>
            <person name="Adriaenssens E.M."/>
            <person name="Foster-Nyarko E."/>
            <person name="Jarju S."/>
            <person name="Secka A."/>
            <person name="Antonio M."/>
            <person name="Oren A."/>
            <person name="Chaudhuri R.R."/>
            <person name="La Ragione R."/>
            <person name="Hildebrand F."/>
            <person name="Pallen M.J."/>
        </authorList>
    </citation>
    <scope>NUCLEOTIDE SEQUENCE</scope>
    <source>
        <strain evidence="1">CHK186-16707</strain>
    </source>
</reference>
<dbReference type="GO" id="GO:0009306">
    <property type="term" value="P:protein secretion"/>
    <property type="evidence" value="ECO:0007669"/>
    <property type="project" value="InterPro"/>
</dbReference>
<dbReference type="AlphaFoldDB" id="A0A9D2HCT2"/>
<dbReference type="SUPFAM" id="SSF69635">
    <property type="entry name" value="Type III secretory system chaperone-like"/>
    <property type="match status" value="1"/>
</dbReference>
<dbReference type="Pfam" id="PF21665">
    <property type="entry name" value="Type_III_SycN"/>
    <property type="match status" value="1"/>
</dbReference>
<reference evidence="1" key="2">
    <citation type="submission" date="2021-04" db="EMBL/GenBank/DDBJ databases">
        <authorList>
            <person name="Gilroy R."/>
        </authorList>
    </citation>
    <scope>NUCLEOTIDE SEQUENCE</scope>
    <source>
        <strain evidence="1">CHK186-16707</strain>
    </source>
</reference>
<proteinExistence type="predicted"/>
<dbReference type="CDD" id="cd17031">
    <property type="entry name" value="T3SC_IA_SycN-like"/>
    <property type="match status" value="1"/>
</dbReference>
<dbReference type="InterPro" id="IPR012673">
    <property type="entry name" value="T3SS_SynN"/>
</dbReference>
<dbReference type="Gene3D" id="3.30.1460.10">
    <property type="match status" value="1"/>
</dbReference>
<dbReference type="NCBIfam" id="TIGR02503">
    <property type="entry name" value="type_III_SycN"/>
    <property type="match status" value="1"/>
</dbReference>
<evidence type="ECO:0000313" key="1">
    <source>
        <dbReference type="EMBL" id="HJA08873.1"/>
    </source>
</evidence>
<dbReference type="Proteomes" id="UP000824225">
    <property type="component" value="Unassembled WGS sequence"/>
</dbReference>
<accession>A0A9D2HCT2</accession>